<evidence type="ECO:0000256" key="5">
    <source>
        <dbReference type="ARBA" id="ARBA00022679"/>
    </source>
</evidence>
<dbReference type="EC" id="2.7.7.18" evidence="11"/>
<comment type="catalytic activity">
    <reaction evidence="10 11">
        <text>nicotinate beta-D-ribonucleotide + ATP + H(+) = deamido-NAD(+) + diphosphate</text>
        <dbReference type="Rhea" id="RHEA:22860"/>
        <dbReference type="ChEBI" id="CHEBI:15378"/>
        <dbReference type="ChEBI" id="CHEBI:30616"/>
        <dbReference type="ChEBI" id="CHEBI:33019"/>
        <dbReference type="ChEBI" id="CHEBI:57502"/>
        <dbReference type="ChEBI" id="CHEBI:58437"/>
        <dbReference type="EC" id="2.7.7.18"/>
    </reaction>
</comment>
<evidence type="ECO:0000256" key="3">
    <source>
        <dbReference type="ARBA" id="ARBA00009014"/>
    </source>
</evidence>
<evidence type="ECO:0000256" key="11">
    <source>
        <dbReference type="HAMAP-Rule" id="MF_00244"/>
    </source>
</evidence>
<evidence type="ECO:0000256" key="4">
    <source>
        <dbReference type="ARBA" id="ARBA00022642"/>
    </source>
</evidence>
<dbReference type="GO" id="GO:0009435">
    <property type="term" value="P:NAD+ biosynthetic process"/>
    <property type="evidence" value="ECO:0007669"/>
    <property type="project" value="UniProtKB-UniRule"/>
</dbReference>
<evidence type="ECO:0000256" key="9">
    <source>
        <dbReference type="ARBA" id="ARBA00023027"/>
    </source>
</evidence>
<keyword evidence="5 11" id="KW-0808">Transferase</keyword>
<dbReference type="InterPro" id="IPR005248">
    <property type="entry name" value="NadD/NMNAT"/>
</dbReference>
<evidence type="ECO:0000256" key="6">
    <source>
        <dbReference type="ARBA" id="ARBA00022695"/>
    </source>
</evidence>
<accession>A0A7Z0RW12</accession>
<protein>
    <recommendedName>
        <fullName evidence="11">Probable nicotinate-nucleotide adenylyltransferase</fullName>
        <ecNumber evidence="11">2.7.7.18</ecNumber>
    </recommendedName>
    <alternativeName>
        <fullName evidence="11">Deamido-NAD(+) diphosphorylase</fullName>
    </alternativeName>
    <alternativeName>
        <fullName evidence="11">Deamido-NAD(+) pyrophosphorylase</fullName>
    </alternativeName>
    <alternativeName>
        <fullName evidence="11">Nicotinate mononucleotide adenylyltransferase</fullName>
        <shortName evidence="11">NaMN adenylyltransferase</shortName>
    </alternativeName>
</protein>
<keyword evidence="8 11" id="KW-0067">ATP-binding</keyword>
<dbReference type="Proteomes" id="UP000586119">
    <property type="component" value="Unassembled WGS sequence"/>
</dbReference>
<evidence type="ECO:0000256" key="2">
    <source>
        <dbReference type="ARBA" id="ARBA00005019"/>
    </source>
</evidence>
<dbReference type="SUPFAM" id="SSF52374">
    <property type="entry name" value="Nucleotidylyl transferase"/>
    <property type="match status" value="1"/>
</dbReference>
<evidence type="ECO:0000256" key="1">
    <source>
        <dbReference type="ARBA" id="ARBA00002324"/>
    </source>
</evidence>
<keyword evidence="6 11" id="KW-0548">Nucleotidyltransferase</keyword>
<keyword evidence="14" id="KW-1185">Reference proteome</keyword>
<dbReference type="Gene3D" id="3.40.50.620">
    <property type="entry name" value="HUPs"/>
    <property type="match status" value="1"/>
</dbReference>
<dbReference type="Pfam" id="PF01467">
    <property type="entry name" value="CTP_transf_like"/>
    <property type="match status" value="1"/>
</dbReference>
<dbReference type="NCBIfam" id="NF000839">
    <property type="entry name" value="PRK00071.1-1"/>
    <property type="match status" value="1"/>
</dbReference>
<organism evidence="13 14">
    <name type="scientific">Vreelandella salicampi</name>
    <dbReference type="NCBI Taxonomy" id="1449798"/>
    <lineage>
        <taxon>Bacteria</taxon>
        <taxon>Pseudomonadati</taxon>
        <taxon>Pseudomonadota</taxon>
        <taxon>Gammaproteobacteria</taxon>
        <taxon>Oceanospirillales</taxon>
        <taxon>Halomonadaceae</taxon>
        <taxon>Vreelandella</taxon>
    </lineage>
</organism>
<keyword evidence="7 11" id="KW-0547">Nucleotide-binding</keyword>
<evidence type="ECO:0000256" key="7">
    <source>
        <dbReference type="ARBA" id="ARBA00022741"/>
    </source>
</evidence>
<sequence>MTAPARPQRIGMFGGTFDPVHLGHLRSGVELCESLELDQLHMMPAPQPPLRDRPQVSAEQRLALLKAGIGDTPRLVADDRELRREGPSYSLLTLEALRSDYGIEARLIMALGQDAFLKLADWHQPERLFELAHIVVMARPGYSPKRSQALLELLAGREVNSVGELMAAPHGGVLPVTLPSPMGISATGIRRRLAKGGSVRYLLPEAVEREIEHQCLYRLPESGR</sequence>
<comment type="function">
    <text evidence="1 11">Catalyzes the reversible adenylation of nicotinate mononucleotide (NaMN) to nicotinic acid adenine dinucleotide (NaAD).</text>
</comment>
<name>A0A7Z0RW12_9GAMM</name>
<gene>
    <name evidence="11 13" type="primary">nadD</name>
    <name evidence="13" type="ORF">HZS81_15610</name>
</gene>
<feature type="domain" description="Cytidyltransferase-like" evidence="12">
    <location>
        <begin position="12"/>
        <end position="192"/>
    </location>
</feature>
<dbReference type="InterPro" id="IPR014729">
    <property type="entry name" value="Rossmann-like_a/b/a_fold"/>
</dbReference>
<evidence type="ECO:0000259" key="12">
    <source>
        <dbReference type="Pfam" id="PF01467"/>
    </source>
</evidence>
<comment type="caution">
    <text evidence="13">The sequence shown here is derived from an EMBL/GenBank/DDBJ whole genome shotgun (WGS) entry which is preliminary data.</text>
</comment>
<dbReference type="RefSeq" id="WP_179931445.1">
    <property type="nucleotide sequence ID" value="NZ_JACCDF010000016.1"/>
</dbReference>
<evidence type="ECO:0000313" key="14">
    <source>
        <dbReference type="Proteomes" id="UP000586119"/>
    </source>
</evidence>
<proteinExistence type="inferred from homology"/>
<dbReference type="PANTHER" id="PTHR39321:SF3">
    <property type="entry name" value="PHOSPHOPANTETHEINE ADENYLYLTRANSFERASE"/>
    <property type="match status" value="1"/>
</dbReference>
<dbReference type="PANTHER" id="PTHR39321">
    <property type="entry name" value="NICOTINATE-NUCLEOTIDE ADENYLYLTRANSFERASE-RELATED"/>
    <property type="match status" value="1"/>
</dbReference>
<comment type="similarity">
    <text evidence="3 11">Belongs to the NadD family.</text>
</comment>
<keyword evidence="9 11" id="KW-0520">NAD</keyword>
<dbReference type="HAMAP" id="MF_00244">
    <property type="entry name" value="NaMN_adenylyltr"/>
    <property type="match status" value="1"/>
</dbReference>
<evidence type="ECO:0000313" key="13">
    <source>
        <dbReference type="EMBL" id="NYS62184.1"/>
    </source>
</evidence>
<reference evidence="13 14" key="1">
    <citation type="journal article" date="2015" name="Int. J. Syst. Evol. Microbiol.">
        <title>Halomonas salicampi sp. nov., a halotolerant and alkalitolerant bacterium isolated from a saltern soil.</title>
        <authorList>
            <person name="Lee J.C."/>
            <person name="Kim Y.S."/>
            <person name="Yun B.S."/>
            <person name="Whang K.S."/>
        </authorList>
    </citation>
    <scope>NUCLEOTIDE SEQUENCE [LARGE SCALE GENOMIC DNA]</scope>
    <source>
        <strain evidence="13 14">BH103</strain>
    </source>
</reference>
<dbReference type="NCBIfam" id="TIGR00482">
    <property type="entry name" value="nicotinate (nicotinamide) nucleotide adenylyltransferase"/>
    <property type="match status" value="1"/>
</dbReference>
<evidence type="ECO:0000256" key="10">
    <source>
        <dbReference type="ARBA" id="ARBA00048721"/>
    </source>
</evidence>
<dbReference type="NCBIfam" id="TIGR00125">
    <property type="entry name" value="cyt_tran_rel"/>
    <property type="match status" value="1"/>
</dbReference>
<evidence type="ECO:0000256" key="8">
    <source>
        <dbReference type="ARBA" id="ARBA00022840"/>
    </source>
</evidence>
<dbReference type="CDD" id="cd02165">
    <property type="entry name" value="NMNAT"/>
    <property type="match status" value="1"/>
</dbReference>
<comment type="pathway">
    <text evidence="2 11">Cofactor biosynthesis; NAD(+) biosynthesis; deamido-NAD(+) from nicotinate D-ribonucleotide: step 1/1.</text>
</comment>
<dbReference type="InterPro" id="IPR004821">
    <property type="entry name" value="Cyt_trans-like"/>
</dbReference>
<dbReference type="GO" id="GO:0004515">
    <property type="term" value="F:nicotinate-nucleotide adenylyltransferase activity"/>
    <property type="evidence" value="ECO:0007669"/>
    <property type="project" value="UniProtKB-UniRule"/>
</dbReference>
<dbReference type="UniPathway" id="UPA00253">
    <property type="reaction ID" value="UER00332"/>
</dbReference>
<dbReference type="EMBL" id="JACCDF010000016">
    <property type="protein sequence ID" value="NYS62184.1"/>
    <property type="molecule type" value="Genomic_DNA"/>
</dbReference>
<keyword evidence="4 11" id="KW-0662">Pyridine nucleotide biosynthesis</keyword>
<dbReference type="AlphaFoldDB" id="A0A7Z0RW12"/>
<dbReference type="GO" id="GO:0005524">
    <property type="term" value="F:ATP binding"/>
    <property type="evidence" value="ECO:0007669"/>
    <property type="project" value="UniProtKB-KW"/>
</dbReference>